<dbReference type="Pfam" id="PF09380">
    <property type="entry name" value="FERM_C"/>
    <property type="match status" value="1"/>
</dbReference>
<dbReference type="FunFam" id="1.20.80.10:FF:000003">
    <property type="entry name" value="Tyrosine-protein phosphatase non-receptor type 4"/>
    <property type="match status" value="1"/>
</dbReference>
<feature type="region of interest" description="Disordered" evidence="6">
    <location>
        <begin position="372"/>
        <end position="393"/>
    </location>
</feature>
<dbReference type="AlphaFoldDB" id="A0A2A2LI55"/>
<dbReference type="Gene3D" id="1.20.80.10">
    <property type="match status" value="1"/>
</dbReference>
<organism evidence="8 9">
    <name type="scientific">Diploscapter pachys</name>
    <dbReference type="NCBI Taxonomy" id="2018661"/>
    <lineage>
        <taxon>Eukaryota</taxon>
        <taxon>Metazoa</taxon>
        <taxon>Ecdysozoa</taxon>
        <taxon>Nematoda</taxon>
        <taxon>Chromadorea</taxon>
        <taxon>Rhabditida</taxon>
        <taxon>Rhabditina</taxon>
        <taxon>Rhabditomorpha</taxon>
        <taxon>Rhabditoidea</taxon>
        <taxon>Rhabditidae</taxon>
        <taxon>Diploscapter</taxon>
    </lineage>
</organism>
<sequence>MRFGSGSYDVRQSEGLNPDLLLASPSRTITCTITFLDATEKQFVINRHALGKELLDKVFTHLELVERDFFGLQFLCVVDSRETQKRWLDPRKSVRKQMLCPPYQLFFRVKFYVSDPSKLIEEYTRYHFYLQVRSDILEGRLPCADGSLALLASYAVQSEFGDYNAIEHAPGYLNELKFAPKQPADFAKRVEELHAMHRRQTPAEAEYNFLDHAKRLDLYGIELREARDRTGMLVGLGVNSYGIVVFHEGIKVNEFPWSNIMKLSFKRKQFFIQVRLSDDQTDAVITFTMNSPPICKEYWKTCVENHTFFRLIAPPVIPSKGIFNIGSRYRYSGRTEFQTMEEVKQRARLDRTFQRSHSKSSFMRATFGGVPSASLDSSRAFTPSSASPDISSRILSGGQSLARRLLGSKRSALIASRLQPHGSSLPTTASAPAAGLTSLPGTPMLGHVDTQTDVITHSPHKHVHGNNGR</sequence>
<dbReference type="GO" id="GO:0005912">
    <property type="term" value="C:adherens junction"/>
    <property type="evidence" value="ECO:0007669"/>
    <property type="project" value="UniProtKB-SubCell"/>
</dbReference>
<dbReference type="STRING" id="2018661.A0A2A2LI55"/>
<feature type="domain" description="FERM" evidence="7">
    <location>
        <begin position="29"/>
        <end position="313"/>
    </location>
</feature>
<dbReference type="OrthoDB" id="5854685at2759"/>
<evidence type="ECO:0000313" key="9">
    <source>
        <dbReference type="Proteomes" id="UP000218231"/>
    </source>
</evidence>
<dbReference type="InterPro" id="IPR000798">
    <property type="entry name" value="Ez/rad/moesin-like"/>
</dbReference>
<evidence type="ECO:0000256" key="3">
    <source>
        <dbReference type="ARBA" id="ARBA00022025"/>
    </source>
</evidence>
<comment type="subcellular location">
    <subcellularLocation>
        <location evidence="2">Cell junction</location>
        <location evidence="2">Adherens junction</location>
    </subcellularLocation>
    <subcellularLocation>
        <location evidence="5">Cell projection</location>
        <location evidence="5">Rhabdomere</location>
    </subcellularLocation>
    <subcellularLocation>
        <location evidence="1">Cytoplasm</location>
    </subcellularLocation>
</comment>
<proteinExistence type="predicted"/>
<dbReference type="InterPro" id="IPR035963">
    <property type="entry name" value="FERM_2"/>
</dbReference>
<evidence type="ECO:0000256" key="4">
    <source>
        <dbReference type="ARBA" id="ARBA00022490"/>
    </source>
</evidence>
<dbReference type="PRINTS" id="PR00935">
    <property type="entry name" value="BAND41"/>
</dbReference>
<evidence type="ECO:0000313" key="8">
    <source>
        <dbReference type="EMBL" id="PAV85839.1"/>
    </source>
</evidence>
<dbReference type="InterPro" id="IPR011993">
    <property type="entry name" value="PH-like_dom_sf"/>
</dbReference>
<dbReference type="GO" id="GO:0005856">
    <property type="term" value="C:cytoskeleton"/>
    <property type="evidence" value="ECO:0007669"/>
    <property type="project" value="TreeGrafter"/>
</dbReference>
<dbReference type="PRINTS" id="PR00661">
    <property type="entry name" value="ERMFAMILY"/>
</dbReference>
<dbReference type="Gene3D" id="2.30.29.30">
    <property type="entry name" value="Pleckstrin-homology domain (PH domain)/Phosphotyrosine-binding domain (PTB)"/>
    <property type="match status" value="1"/>
</dbReference>
<dbReference type="InterPro" id="IPR019748">
    <property type="entry name" value="FERM_central"/>
</dbReference>
<dbReference type="PROSITE" id="PS00660">
    <property type="entry name" value="FERM_1"/>
    <property type="match status" value="1"/>
</dbReference>
<dbReference type="Pfam" id="PF09379">
    <property type="entry name" value="FERM_N"/>
    <property type="match status" value="1"/>
</dbReference>
<dbReference type="GO" id="GO:0031032">
    <property type="term" value="P:actomyosin structure organization"/>
    <property type="evidence" value="ECO:0007669"/>
    <property type="project" value="TreeGrafter"/>
</dbReference>
<evidence type="ECO:0000256" key="1">
    <source>
        <dbReference type="ARBA" id="ARBA00004496"/>
    </source>
</evidence>
<dbReference type="Pfam" id="PF08736">
    <property type="entry name" value="FA"/>
    <property type="match status" value="1"/>
</dbReference>
<accession>A0A2A2LI55</accession>
<dbReference type="PROSITE" id="PS00661">
    <property type="entry name" value="FERM_2"/>
    <property type="match status" value="1"/>
</dbReference>
<dbReference type="EMBL" id="LIAE01006718">
    <property type="protein sequence ID" value="PAV85839.1"/>
    <property type="molecule type" value="Genomic_DNA"/>
</dbReference>
<dbReference type="PROSITE" id="PS50057">
    <property type="entry name" value="FERM_3"/>
    <property type="match status" value="1"/>
</dbReference>
<comment type="caution">
    <text evidence="8">The sequence shown here is derived from an EMBL/GenBank/DDBJ whole genome shotgun (WGS) entry which is preliminary data.</text>
</comment>
<dbReference type="Gene3D" id="3.10.20.90">
    <property type="entry name" value="Phosphatidylinositol 3-kinase Catalytic Subunit, Chain A, domain 1"/>
    <property type="match status" value="1"/>
</dbReference>
<dbReference type="InterPro" id="IPR018980">
    <property type="entry name" value="FERM_PH-like_C"/>
</dbReference>
<feature type="compositionally biased region" description="Polar residues" evidence="6">
    <location>
        <begin position="374"/>
        <end position="393"/>
    </location>
</feature>
<feature type="region of interest" description="Disordered" evidence="6">
    <location>
        <begin position="417"/>
        <end position="448"/>
    </location>
</feature>
<dbReference type="SUPFAM" id="SSF47031">
    <property type="entry name" value="Second domain of FERM"/>
    <property type="match status" value="1"/>
</dbReference>
<evidence type="ECO:0000259" key="7">
    <source>
        <dbReference type="PROSITE" id="PS50057"/>
    </source>
</evidence>
<protein>
    <recommendedName>
        <fullName evidence="3">Moesin/ezrin/radixin homolog 1</fullName>
    </recommendedName>
</protein>
<evidence type="ECO:0000256" key="6">
    <source>
        <dbReference type="SAM" id="MobiDB-lite"/>
    </source>
</evidence>
<dbReference type="SMART" id="SM00295">
    <property type="entry name" value="B41"/>
    <property type="match status" value="1"/>
</dbReference>
<dbReference type="InterPro" id="IPR019749">
    <property type="entry name" value="Band_41_domain"/>
</dbReference>
<dbReference type="GO" id="GO:0016020">
    <property type="term" value="C:membrane"/>
    <property type="evidence" value="ECO:0007669"/>
    <property type="project" value="UniProtKB-ARBA"/>
</dbReference>
<evidence type="ECO:0000256" key="2">
    <source>
        <dbReference type="ARBA" id="ARBA00004536"/>
    </source>
</evidence>
<dbReference type="InterPro" id="IPR014847">
    <property type="entry name" value="FA"/>
</dbReference>
<dbReference type="InterPro" id="IPR029071">
    <property type="entry name" value="Ubiquitin-like_domsf"/>
</dbReference>
<dbReference type="GO" id="GO:0005737">
    <property type="term" value="C:cytoplasm"/>
    <property type="evidence" value="ECO:0007669"/>
    <property type="project" value="UniProtKB-SubCell"/>
</dbReference>
<dbReference type="InterPro" id="IPR019747">
    <property type="entry name" value="FERM_CS"/>
</dbReference>
<dbReference type="InterPro" id="IPR018979">
    <property type="entry name" value="FERM_N"/>
</dbReference>
<dbReference type="SMART" id="SM01196">
    <property type="entry name" value="FERM_C"/>
    <property type="match status" value="1"/>
</dbReference>
<dbReference type="SUPFAM" id="SSF54236">
    <property type="entry name" value="Ubiquitin-like"/>
    <property type="match status" value="1"/>
</dbReference>
<dbReference type="GO" id="GO:0008092">
    <property type="term" value="F:cytoskeletal protein binding"/>
    <property type="evidence" value="ECO:0007669"/>
    <property type="project" value="InterPro"/>
</dbReference>
<reference evidence="8 9" key="1">
    <citation type="journal article" date="2017" name="Curr. Biol.">
        <title>Genome architecture and evolution of a unichromosomal asexual nematode.</title>
        <authorList>
            <person name="Fradin H."/>
            <person name="Zegar C."/>
            <person name="Gutwein M."/>
            <person name="Lucas J."/>
            <person name="Kovtun M."/>
            <person name="Corcoran D."/>
            <person name="Baugh L.R."/>
            <person name="Kiontke K."/>
            <person name="Gunsalus K."/>
            <person name="Fitch D.H."/>
            <person name="Piano F."/>
        </authorList>
    </citation>
    <scope>NUCLEOTIDE SEQUENCE [LARGE SCALE GENOMIC DNA]</scope>
    <source>
        <strain evidence="8">PF1309</strain>
    </source>
</reference>
<dbReference type="CDD" id="cd14473">
    <property type="entry name" value="FERM_B-lobe"/>
    <property type="match status" value="1"/>
</dbReference>
<keyword evidence="9" id="KW-1185">Reference proteome</keyword>
<dbReference type="SMART" id="SM01195">
    <property type="entry name" value="FA"/>
    <property type="match status" value="1"/>
</dbReference>
<dbReference type="Proteomes" id="UP000218231">
    <property type="component" value="Unassembled WGS sequence"/>
</dbReference>
<keyword evidence="4" id="KW-0963">Cytoplasm</keyword>
<feature type="compositionally biased region" description="Low complexity" evidence="6">
    <location>
        <begin position="422"/>
        <end position="440"/>
    </location>
</feature>
<dbReference type="InterPro" id="IPR000299">
    <property type="entry name" value="FERM_domain"/>
</dbReference>
<dbReference type="PANTHER" id="PTHR23280">
    <property type="entry name" value="4.1 G PROTEIN"/>
    <property type="match status" value="1"/>
</dbReference>
<name>A0A2A2LI55_9BILA</name>
<dbReference type="InterPro" id="IPR014352">
    <property type="entry name" value="FERM/acyl-CoA-bd_prot_sf"/>
</dbReference>
<gene>
    <name evidence="8" type="ORF">WR25_01950</name>
</gene>
<dbReference type="SUPFAM" id="SSF50729">
    <property type="entry name" value="PH domain-like"/>
    <property type="match status" value="1"/>
</dbReference>
<dbReference type="FunFam" id="2.30.29.30:FF:000002">
    <property type="entry name" value="Band 4.1-like protein 5 isoform 1"/>
    <property type="match status" value="1"/>
</dbReference>
<dbReference type="PANTHER" id="PTHR23280:SF27">
    <property type="entry name" value="TYROSINE-PROTEIN PHOSPHATASE NON-RECEPTOR TYPE"/>
    <property type="match status" value="1"/>
</dbReference>
<dbReference type="Pfam" id="PF00373">
    <property type="entry name" value="FERM_M"/>
    <property type="match status" value="1"/>
</dbReference>
<evidence type="ECO:0000256" key="5">
    <source>
        <dbReference type="ARBA" id="ARBA00043944"/>
    </source>
</evidence>